<gene>
    <name evidence="1" type="ORF">EJ08DRAFT_720092</name>
</gene>
<name>A0A9P4NM99_9PEZI</name>
<organism evidence="1 2">
    <name type="scientific">Tothia fuscella</name>
    <dbReference type="NCBI Taxonomy" id="1048955"/>
    <lineage>
        <taxon>Eukaryota</taxon>
        <taxon>Fungi</taxon>
        <taxon>Dikarya</taxon>
        <taxon>Ascomycota</taxon>
        <taxon>Pezizomycotina</taxon>
        <taxon>Dothideomycetes</taxon>
        <taxon>Pleosporomycetidae</taxon>
        <taxon>Venturiales</taxon>
        <taxon>Cylindrosympodiaceae</taxon>
        <taxon>Tothia</taxon>
    </lineage>
</organism>
<dbReference type="EMBL" id="MU007057">
    <property type="protein sequence ID" value="KAF2427850.1"/>
    <property type="molecule type" value="Genomic_DNA"/>
</dbReference>
<evidence type="ECO:0000313" key="2">
    <source>
        <dbReference type="Proteomes" id="UP000800235"/>
    </source>
</evidence>
<dbReference type="Proteomes" id="UP000800235">
    <property type="component" value="Unassembled WGS sequence"/>
</dbReference>
<proteinExistence type="predicted"/>
<sequence>MFGGKVPTINELQYRVYLKSYATHNDTLQLLQSPLLHDTPPVYVYDRGRNRGFVVNITLQQVCDVYKLPIVNTMDACICRDKNEKQGASQPGLPRSNSGIKDAPAISNLTEECSRIAWYSLAFDKPQHTSSSGWSRNRTLGEYVVSFKSHIPEAVADQIMYSPEFASATTHKSWSTPSRFLAVSFYMGNWTLTQLCALEKMSEVSHAGVSVVGPGTWYMGPQ</sequence>
<keyword evidence="2" id="KW-1185">Reference proteome</keyword>
<evidence type="ECO:0000313" key="1">
    <source>
        <dbReference type="EMBL" id="KAF2427850.1"/>
    </source>
</evidence>
<dbReference type="AlphaFoldDB" id="A0A9P4NM99"/>
<comment type="caution">
    <text evidence="1">The sequence shown here is derived from an EMBL/GenBank/DDBJ whole genome shotgun (WGS) entry which is preliminary data.</text>
</comment>
<accession>A0A9P4NM99</accession>
<protein>
    <submittedName>
        <fullName evidence="1">Uncharacterized protein</fullName>
    </submittedName>
</protein>
<reference evidence="1" key="1">
    <citation type="journal article" date="2020" name="Stud. Mycol.">
        <title>101 Dothideomycetes genomes: a test case for predicting lifestyles and emergence of pathogens.</title>
        <authorList>
            <person name="Haridas S."/>
            <person name="Albert R."/>
            <person name="Binder M."/>
            <person name="Bloem J."/>
            <person name="Labutti K."/>
            <person name="Salamov A."/>
            <person name="Andreopoulos B."/>
            <person name="Baker S."/>
            <person name="Barry K."/>
            <person name="Bills G."/>
            <person name="Bluhm B."/>
            <person name="Cannon C."/>
            <person name="Castanera R."/>
            <person name="Culley D."/>
            <person name="Daum C."/>
            <person name="Ezra D."/>
            <person name="Gonzalez J."/>
            <person name="Henrissat B."/>
            <person name="Kuo A."/>
            <person name="Liang C."/>
            <person name="Lipzen A."/>
            <person name="Lutzoni F."/>
            <person name="Magnuson J."/>
            <person name="Mondo S."/>
            <person name="Nolan M."/>
            <person name="Ohm R."/>
            <person name="Pangilinan J."/>
            <person name="Park H.-J."/>
            <person name="Ramirez L."/>
            <person name="Alfaro M."/>
            <person name="Sun H."/>
            <person name="Tritt A."/>
            <person name="Yoshinaga Y."/>
            <person name="Zwiers L.-H."/>
            <person name="Turgeon B."/>
            <person name="Goodwin S."/>
            <person name="Spatafora J."/>
            <person name="Crous P."/>
            <person name="Grigoriev I."/>
        </authorList>
    </citation>
    <scope>NUCLEOTIDE SEQUENCE</scope>
    <source>
        <strain evidence="1">CBS 130266</strain>
    </source>
</reference>